<protein>
    <submittedName>
        <fullName evidence="1">Uncharacterized protein</fullName>
    </submittedName>
</protein>
<gene>
    <name evidence="1" type="ORF">GLOINDRAFT_4829</name>
</gene>
<reference evidence="1" key="1">
    <citation type="submission" date="2013-07" db="EMBL/GenBank/DDBJ databases">
        <title>The genome of an arbuscular mycorrhizal fungus provides insights into the evolution of the oldest plant symbiosis.</title>
        <authorList>
            <consortium name="DOE Joint Genome Institute"/>
            <person name="Tisserant E."/>
            <person name="Malbreil M."/>
            <person name="Kuo A."/>
            <person name="Kohler A."/>
            <person name="Symeonidi A."/>
            <person name="Balestrini R."/>
            <person name="Charron P."/>
            <person name="Duensing N."/>
            <person name="Frei-dit-Frey N."/>
            <person name="Gianinazzi-Pearson V."/>
            <person name="Gilbert B."/>
            <person name="Handa Y."/>
            <person name="Hijri M."/>
            <person name="Kaul R."/>
            <person name="Kawaguchi M."/>
            <person name="Krajinski F."/>
            <person name="Lammers P."/>
            <person name="Lapierre D."/>
            <person name="Masclaux F.G."/>
            <person name="Murat C."/>
            <person name="Morin E."/>
            <person name="Ndikumana S."/>
            <person name="Pagni M."/>
            <person name="Petitpierre D."/>
            <person name="Requena N."/>
            <person name="Rosikiewicz P."/>
            <person name="Riley R."/>
            <person name="Saito K."/>
            <person name="San Clemente H."/>
            <person name="Shapiro H."/>
            <person name="van Tuinen D."/>
            <person name="Becard G."/>
            <person name="Bonfante P."/>
            <person name="Paszkowski U."/>
            <person name="Shachar-Hill Y."/>
            <person name="Young J.P."/>
            <person name="Sanders I.R."/>
            <person name="Henrissat B."/>
            <person name="Rensing S.A."/>
            <person name="Grigoriev I.V."/>
            <person name="Corradi N."/>
            <person name="Roux C."/>
            <person name="Martin F."/>
        </authorList>
    </citation>
    <scope>NUCLEOTIDE SEQUENCE</scope>
    <source>
        <strain evidence="1">DAOM 197198</strain>
    </source>
</reference>
<proteinExistence type="predicted"/>
<accession>U9T7Q5</accession>
<name>U9T7Q5_RHIID</name>
<organism evidence="1">
    <name type="scientific">Rhizophagus irregularis (strain DAOM 181602 / DAOM 197198 / MUCL 43194)</name>
    <name type="common">Arbuscular mycorrhizal fungus</name>
    <name type="synonym">Glomus intraradices</name>
    <dbReference type="NCBI Taxonomy" id="747089"/>
    <lineage>
        <taxon>Eukaryota</taxon>
        <taxon>Fungi</taxon>
        <taxon>Fungi incertae sedis</taxon>
        <taxon>Mucoromycota</taxon>
        <taxon>Glomeromycotina</taxon>
        <taxon>Glomeromycetes</taxon>
        <taxon>Glomerales</taxon>
        <taxon>Glomeraceae</taxon>
        <taxon>Rhizophagus</taxon>
    </lineage>
</organism>
<dbReference type="VEuPathDB" id="FungiDB:RhiirFUN_015517"/>
<evidence type="ECO:0000313" key="1">
    <source>
        <dbReference type="EMBL" id="ESA04209.1"/>
    </source>
</evidence>
<dbReference type="EMBL" id="KI294497">
    <property type="protein sequence ID" value="ESA04209.1"/>
    <property type="molecule type" value="Genomic_DNA"/>
</dbReference>
<dbReference type="HOGENOM" id="CLU_2607229_0_0_1"/>
<dbReference type="AlphaFoldDB" id="U9T7Q5"/>
<sequence>MHEYLLPLSSEVVVLNEELLAKQVWEIVRNDGTPDDMKCLRKIPIREYWGFGSNDFELISQRGVQLRLRLIHSLPTMIM</sequence>